<dbReference type="EMBL" id="FZPD01000004">
    <property type="protein sequence ID" value="SNT12821.1"/>
    <property type="molecule type" value="Genomic_DNA"/>
</dbReference>
<dbReference type="PANTHER" id="PTHR30005:SF0">
    <property type="entry name" value="RETROGRADE REGULATION PROTEIN 2"/>
    <property type="match status" value="1"/>
</dbReference>
<proteinExistence type="predicted"/>
<evidence type="ECO:0000313" key="2">
    <source>
        <dbReference type="EMBL" id="SNT12821.1"/>
    </source>
</evidence>
<keyword evidence="3" id="KW-1185">Reference proteome</keyword>
<dbReference type="Gene3D" id="3.30.420.40">
    <property type="match status" value="1"/>
</dbReference>
<dbReference type="CDD" id="cd24055">
    <property type="entry name" value="ASKHA_NBD_ChPPX-like"/>
    <property type="match status" value="1"/>
</dbReference>
<dbReference type="Pfam" id="PF02541">
    <property type="entry name" value="Ppx-GppA"/>
    <property type="match status" value="1"/>
</dbReference>
<reference evidence="2 3" key="1">
    <citation type="submission" date="2017-06" db="EMBL/GenBank/DDBJ databases">
        <authorList>
            <person name="Kim H.J."/>
            <person name="Triplett B.A."/>
        </authorList>
    </citation>
    <scope>NUCLEOTIDE SEQUENCE [LARGE SCALE GENOMIC DNA]</scope>
    <source>
        <strain evidence="2 3">DSM 19307</strain>
    </source>
</reference>
<dbReference type="RefSeq" id="WP_089357118.1">
    <property type="nucleotide sequence ID" value="NZ_FZPD01000004.1"/>
</dbReference>
<dbReference type="PANTHER" id="PTHR30005">
    <property type="entry name" value="EXOPOLYPHOSPHATASE"/>
    <property type="match status" value="1"/>
</dbReference>
<dbReference type="Gene3D" id="3.30.420.150">
    <property type="entry name" value="Exopolyphosphatase. Domain 2"/>
    <property type="match status" value="1"/>
</dbReference>
<organism evidence="2 3">
    <name type="scientific">Ekhidna lutea</name>
    <dbReference type="NCBI Taxonomy" id="447679"/>
    <lineage>
        <taxon>Bacteria</taxon>
        <taxon>Pseudomonadati</taxon>
        <taxon>Bacteroidota</taxon>
        <taxon>Cytophagia</taxon>
        <taxon>Cytophagales</taxon>
        <taxon>Reichenbachiellaceae</taxon>
        <taxon>Ekhidna</taxon>
    </lineage>
</organism>
<dbReference type="OrthoDB" id="9814545at2"/>
<feature type="domain" description="Ppx/GppA phosphatase N-terminal" evidence="1">
    <location>
        <begin position="16"/>
        <end position="305"/>
    </location>
</feature>
<protein>
    <submittedName>
        <fullName evidence="2">Exopolyphosphatase / guanosine-5'-triphosphate,3'-diphosphate pyrophosphatase</fullName>
    </submittedName>
</protein>
<name>A0A239K477_EKHLU</name>
<accession>A0A239K477</accession>
<evidence type="ECO:0000259" key="1">
    <source>
        <dbReference type="Pfam" id="PF02541"/>
    </source>
</evidence>
<dbReference type="InterPro" id="IPR003695">
    <property type="entry name" value="Ppx_GppA_N"/>
</dbReference>
<evidence type="ECO:0000313" key="3">
    <source>
        <dbReference type="Proteomes" id="UP000198393"/>
    </source>
</evidence>
<dbReference type="AlphaFoldDB" id="A0A239K477"/>
<dbReference type="InterPro" id="IPR050273">
    <property type="entry name" value="GppA/Ppx_hydrolase"/>
</dbReference>
<dbReference type="InterPro" id="IPR043129">
    <property type="entry name" value="ATPase_NBD"/>
</dbReference>
<gene>
    <name evidence="2" type="ORF">SAMN05421640_2404</name>
</gene>
<dbReference type="GO" id="GO:0016462">
    <property type="term" value="F:pyrophosphatase activity"/>
    <property type="evidence" value="ECO:0007669"/>
    <property type="project" value="TreeGrafter"/>
</dbReference>
<sequence length="314" mass="35336">MKVAVIDLGTNTFHLLIARVDRDSHEMLHRERKAVKIGEKGINKGEITKEAWGRALKALHEFKEMIDANDIDQVFATATSAIRNANNGQALVDEIKSQTGIEIEVISGMREAELIHHGASKALDFGEEKNLIMDIGGGSIEFIIADNQKAHWMQSFEVGGQRLVEMFHKTDPISTDEIEKLNAFFDKELQPLVEACKEFRPTTLIGCSGTFDTLSDIYCEENDIERQSDATEYPFGKNVFKKIYEDLITKNREQRLAIPGMIEMRVDMIVVACVLIDHIVEKIALTNIRISAYALKEGILYNVLDQLQEGNSSH</sequence>
<dbReference type="SUPFAM" id="SSF53067">
    <property type="entry name" value="Actin-like ATPase domain"/>
    <property type="match status" value="2"/>
</dbReference>
<dbReference type="Proteomes" id="UP000198393">
    <property type="component" value="Unassembled WGS sequence"/>
</dbReference>